<dbReference type="Proteomes" id="UP000683925">
    <property type="component" value="Unassembled WGS sequence"/>
</dbReference>
<dbReference type="AlphaFoldDB" id="A0A8S1V7U3"/>
<dbReference type="EMBL" id="CAJJDP010000058">
    <property type="protein sequence ID" value="CAD8171919.1"/>
    <property type="molecule type" value="Genomic_DNA"/>
</dbReference>
<sequence length="571" mass="66877">MDPHFTHHNTLQYQDLTKSNYSSSQLYQIALQMLDNPHSLSNALLIFNQIAQEEYNLYPLLQNQFINLLLHPDTQHQAFTLISQLFNKKCDFSTLKTQVIESLLSLIRWDFTLKHPQQGFEQTTTLLNAPFPDLHNLIRIVEPTSLIKYYFINKEGININGLLKTMELFLGNHNFIFDNAVEFIEITQRVARHQNEQVRSYALKFIHHLADLQDNSTFRELIHATLLAGLMDESLEIRVQALNELKILIPKEKDQLLILLYKNSHCDDLRKVSESVVQQLFPHFSGNIQSELMNIIKENRLNECVILCCYSTISRNWRIRRSALKTLQSIVQYNDNQDLPIEVILKVSQNCSLFETNFDVRYNGFLLMYHIVSMHENKISQFSDQIIQNCLFHFSDDHIECQELCTSVLIILIDHQHLIQELYKQSRLIENKEMALEDIKDKIMKMEQVQKQIECQIQQEDMNEEQIRKHQSRIMLGIISCFVQMIKMRFDQSSVEQVSLMICQGIQVVSSYRDVMSKYLISGLKQIYMQQKELIKQMIIQLNLTEMLRSDGDAELMGVINNIVGTTILQE</sequence>
<organism evidence="2 3">
    <name type="scientific">Paramecium octaurelia</name>
    <dbReference type="NCBI Taxonomy" id="43137"/>
    <lineage>
        <taxon>Eukaryota</taxon>
        <taxon>Sar</taxon>
        <taxon>Alveolata</taxon>
        <taxon>Ciliophora</taxon>
        <taxon>Intramacronucleata</taxon>
        <taxon>Oligohymenophorea</taxon>
        <taxon>Peniculida</taxon>
        <taxon>Parameciidae</taxon>
        <taxon>Paramecium</taxon>
    </lineage>
</organism>
<name>A0A8S1V7U3_PAROT</name>
<dbReference type="OMA" id="CYSTISR"/>
<evidence type="ECO:0000313" key="3">
    <source>
        <dbReference type="Proteomes" id="UP000683925"/>
    </source>
</evidence>
<reference evidence="2" key="1">
    <citation type="submission" date="2021-01" db="EMBL/GenBank/DDBJ databases">
        <authorList>
            <consortium name="Genoscope - CEA"/>
            <person name="William W."/>
        </authorList>
    </citation>
    <scope>NUCLEOTIDE SEQUENCE</scope>
</reference>
<evidence type="ECO:0000313" key="2">
    <source>
        <dbReference type="EMBL" id="CAD8171919.1"/>
    </source>
</evidence>
<accession>A0A8S1V7U3</accession>
<protein>
    <submittedName>
        <fullName evidence="2">Uncharacterized protein</fullName>
    </submittedName>
</protein>
<proteinExistence type="predicted"/>
<feature type="coiled-coil region" evidence="1">
    <location>
        <begin position="429"/>
        <end position="456"/>
    </location>
</feature>
<keyword evidence="3" id="KW-1185">Reference proteome</keyword>
<gene>
    <name evidence="2" type="ORF">POCTA_138.1.T0590101</name>
</gene>
<comment type="caution">
    <text evidence="2">The sequence shown here is derived from an EMBL/GenBank/DDBJ whole genome shotgun (WGS) entry which is preliminary data.</text>
</comment>
<dbReference type="OrthoDB" id="303514at2759"/>
<evidence type="ECO:0000256" key="1">
    <source>
        <dbReference type="SAM" id="Coils"/>
    </source>
</evidence>
<keyword evidence="1" id="KW-0175">Coiled coil</keyword>